<keyword evidence="3" id="KW-0520">NAD</keyword>
<evidence type="ECO:0000313" key="6">
    <source>
        <dbReference type="EMBL" id="MST49018.1"/>
    </source>
</evidence>
<dbReference type="PANTHER" id="PTHR10884">
    <property type="entry name" value="NADH DEHYDROGENASE UBIQUINONE IRON-SULFUR PROTEIN 3"/>
    <property type="match status" value="1"/>
</dbReference>
<evidence type="ECO:0000256" key="4">
    <source>
        <dbReference type="SAM" id="MobiDB-lite"/>
    </source>
</evidence>
<keyword evidence="3" id="KW-1278">Translocase</keyword>
<evidence type="ECO:0000259" key="5">
    <source>
        <dbReference type="Pfam" id="PF00329"/>
    </source>
</evidence>
<dbReference type="EC" id="7.1.1.-" evidence="3"/>
<dbReference type="SUPFAM" id="SSF143243">
    <property type="entry name" value="Nqo5-like"/>
    <property type="match status" value="1"/>
</dbReference>
<dbReference type="Pfam" id="PF00329">
    <property type="entry name" value="Complex1_30kDa"/>
    <property type="match status" value="1"/>
</dbReference>
<evidence type="ECO:0000256" key="3">
    <source>
        <dbReference type="HAMAP-Rule" id="MF_01357"/>
    </source>
</evidence>
<dbReference type="HAMAP" id="MF_01357">
    <property type="entry name" value="NDH1_NuoC"/>
    <property type="match status" value="1"/>
</dbReference>
<dbReference type="Proteomes" id="UP000442535">
    <property type="component" value="Unassembled WGS sequence"/>
</dbReference>
<comment type="similarity">
    <text evidence="1 3">Belongs to the complex I 30 kDa subunit family.</text>
</comment>
<feature type="region of interest" description="Disordered" evidence="4">
    <location>
        <begin position="1"/>
        <end position="21"/>
    </location>
</feature>
<comment type="catalytic activity">
    <reaction evidence="3">
        <text>a quinone + NADH + 5 H(+)(in) = a quinol + NAD(+) + 4 H(+)(out)</text>
        <dbReference type="Rhea" id="RHEA:57888"/>
        <dbReference type="ChEBI" id="CHEBI:15378"/>
        <dbReference type="ChEBI" id="CHEBI:24646"/>
        <dbReference type="ChEBI" id="CHEBI:57540"/>
        <dbReference type="ChEBI" id="CHEBI:57945"/>
        <dbReference type="ChEBI" id="CHEBI:132124"/>
    </reaction>
</comment>
<dbReference type="NCBIfam" id="NF005856">
    <property type="entry name" value="PRK07785.1"/>
    <property type="match status" value="1"/>
</dbReference>
<dbReference type="GO" id="GO:0048038">
    <property type="term" value="F:quinone binding"/>
    <property type="evidence" value="ECO:0007669"/>
    <property type="project" value="UniProtKB-KW"/>
</dbReference>
<name>A0A7K0K0S3_9ACTO</name>
<keyword evidence="3" id="KW-0874">Quinone</keyword>
<dbReference type="GO" id="GO:0008137">
    <property type="term" value="F:NADH dehydrogenase (ubiquinone) activity"/>
    <property type="evidence" value="ECO:0007669"/>
    <property type="project" value="InterPro"/>
</dbReference>
<comment type="subunit">
    <text evidence="3">NDH-1 is composed of 14 different subunits. Subunits NuoB, C, D, E, F, and G constitute the peripheral sector of the complex.</text>
</comment>
<keyword evidence="6" id="KW-0560">Oxidoreductase</keyword>
<keyword evidence="2 3" id="KW-0813">Transport</keyword>
<gene>
    <name evidence="3" type="primary">nuoC</name>
    <name evidence="6" type="ORF">FYJ63_01920</name>
</gene>
<proteinExistence type="inferred from homology"/>
<accession>A0A7K0K0S3</accession>
<keyword evidence="3" id="KW-1003">Cell membrane</keyword>
<dbReference type="RefSeq" id="WP_277025786.1">
    <property type="nucleotide sequence ID" value="NZ_JAQYQY010000001.1"/>
</dbReference>
<evidence type="ECO:0000256" key="2">
    <source>
        <dbReference type="ARBA" id="ARBA00022448"/>
    </source>
</evidence>
<comment type="caution">
    <text evidence="6">The sequence shown here is derived from an EMBL/GenBank/DDBJ whole genome shotgun (WGS) entry which is preliminary data.</text>
</comment>
<dbReference type="NCBIfam" id="TIGR01961">
    <property type="entry name" value="NuoC_fam"/>
    <property type="match status" value="1"/>
</dbReference>
<dbReference type="GO" id="GO:0050136">
    <property type="term" value="F:NADH dehydrogenase (quinone) (non-electrogenic) activity"/>
    <property type="evidence" value="ECO:0007669"/>
    <property type="project" value="UniProtKB-UniRule"/>
</dbReference>
<evidence type="ECO:0000256" key="1">
    <source>
        <dbReference type="ARBA" id="ARBA00007569"/>
    </source>
</evidence>
<keyword evidence="3" id="KW-0472">Membrane</keyword>
<sequence length="247" mass="27724">MSETTQDLQNQSENAEVTESLPTYAKPLGEFMGVRKNPFGAHGTGDTSGYSTLQKEVWMPPQSPKPYGGWFDDCVDYLEEDLRQANLDPKEVIDRVVVAHGELTIHVNREAMPAVAKALRDDQDLRFELCLGVSGVHYPEAKGQELHAVYHFMSVTHNHNLRIETSAPDEDPKIPSIVDIYPGNNWHERETFDMFGIIFTGHPALTRSLLPDDWVGHPQRKDYPLGGIPVQFKGGTVPPADTRRNYS</sequence>
<dbReference type="InterPro" id="IPR010218">
    <property type="entry name" value="NADH_DH_suC"/>
</dbReference>
<comment type="subcellular location">
    <subcellularLocation>
        <location evidence="3">Cell membrane</location>
        <topology evidence="3">Peripheral membrane protein</topology>
        <orientation evidence="3">Cytoplasmic side</orientation>
    </subcellularLocation>
</comment>
<dbReference type="EMBL" id="VUMY01000002">
    <property type="protein sequence ID" value="MST49018.1"/>
    <property type="molecule type" value="Genomic_DNA"/>
</dbReference>
<organism evidence="6 7">
    <name type="scientific">Mobiluncus porci</name>
    <dbReference type="NCBI Taxonomy" id="2652278"/>
    <lineage>
        <taxon>Bacteria</taxon>
        <taxon>Bacillati</taxon>
        <taxon>Actinomycetota</taxon>
        <taxon>Actinomycetes</taxon>
        <taxon>Actinomycetales</taxon>
        <taxon>Actinomycetaceae</taxon>
        <taxon>Mobiluncus</taxon>
    </lineage>
</organism>
<dbReference type="PANTHER" id="PTHR10884:SF14">
    <property type="entry name" value="NADH DEHYDROGENASE [UBIQUINONE] IRON-SULFUR PROTEIN 3, MITOCHONDRIAL"/>
    <property type="match status" value="1"/>
</dbReference>
<comment type="function">
    <text evidence="3">NDH-1 shuttles electrons from NADH, via FMN and iron-sulfur (Fe-S) centers, to quinones in the respiratory chain. The immediate electron acceptor for the enzyme in this species is believed to be a menaquinone. Couples the redox reaction to proton translocation (for every two electrons transferred, four hydrogen ions are translocated across the cytoplasmic membrane), and thus conserves the redox energy in a proton gradient.</text>
</comment>
<protein>
    <recommendedName>
        <fullName evidence="3">NADH-quinone oxidoreductase subunit C</fullName>
        <ecNumber evidence="3">7.1.1.-</ecNumber>
    </recommendedName>
    <alternativeName>
        <fullName evidence="3">NADH dehydrogenase I subunit C</fullName>
    </alternativeName>
    <alternativeName>
        <fullName evidence="3">NDH-1 subunit C</fullName>
    </alternativeName>
</protein>
<dbReference type="AlphaFoldDB" id="A0A7K0K0S3"/>
<dbReference type="GO" id="GO:0005886">
    <property type="term" value="C:plasma membrane"/>
    <property type="evidence" value="ECO:0007669"/>
    <property type="project" value="UniProtKB-SubCell"/>
</dbReference>
<dbReference type="InterPro" id="IPR001268">
    <property type="entry name" value="NADH_UbQ_OxRdtase_30kDa_su"/>
</dbReference>
<feature type="domain" description="NADH:ubiquinone oxidoreductase 30kDa subunit" evidence="5">
    <location>
        <begin position="105"/>
        <end position="227"/>
    </location>
</feature>
<dbReference type="Gene3D" id="3.30.460.80">
    <property type="entry name" value="NADH:ubiquinone oxidoreductase, 30kDa subunit"/>
    <property type="match status" value="1"/>
</dbReference>
<evidence type="ECO:0000313" key="7">
    <source>
        <dbReference type="Proteomes" id="UP000442535"/>
    </source>
</evidence>
<reference evidence="6 7" key="1">
    <citation type="submission" date="2019-08" db="EMBL/GenBank/DDBJ databases">
        <title>In-depth cultivation of the pig gut microbiome towards novel bacterial diversity and tailored functional studies.</title>
        <authorList>
            <person name="Wylensek D."/>
            <person name="Hitch T.C.A."/>
            <person name="Clavel T."/>
        </authorList>
    </citation>
    <scope>NUCLEOTIDE SEQUENCE [LARGE SCALE GENOMIC DNA]</scope>
    <source>
        <strain evidence="6 7">RF-GAM-744-WT-7</strain>
    </source>
</reference>
<keyword evidence="7" id="KW-1185">Reference proteome</keyword>
<dbReference type="InterPro" id="IPR037232">
    <property type="entry name" value="NADH_quin_OxRdtase_su_C/D-like"/>
</dbReference>